<reference evidence="2" key="1">
    <citation type="submission" date="2016-10" db="EMBL/GenBank/DDBJ databases">
        <authorList>
            <person name="Varghese N."/>
            <person name="Submissions S."/>
        </authorList>
    </citation>
    <scope>NUCLEOTIDE SEQUENCE [LARGE SCALE GENOMIC DNA]</scope>
    <source>
        <strain evidence="2">CGMCC 4.2126</strain>
    </source>
</reference>
<dbReference type="Proteomes" id="UP000199111">
    <property type="component" value="Unassembled WGS sequence"/>
</dbReference>
<name>A0A1I3L467_9ACTN</name>
<evidence type="ECO:0000313" key="1">
    <source>
        <dbReference type="EMBL" id="SFI79376.1"/>
    </source>
</evidence>
<dbReference type="GeneID" id="96304077"/>
<dbReference type="RefSeq" id="WP_177245015.1">
    <property type="nucleotide sequence ID" value="NZ_FOQY01000005.1"/>
</dbReference>
<accession>A0A1I3L467</accession>
<evidence type="ECO:0000313" key="2">
    <source>
        <dbReference type="Proteomes" id="UP000199111"/>
    </source>
</evidence>
<protein>
    <submittedName>
        <fullName evidence="1">Uncharacterized protein</fullName>
    </submittedName>
</protein>
<gene>
    <name evidence="1" type="ORF">SAMN05216275_1055</name>
</gene>
<dbReference type="AlphaFoldDB" id="A0A1I3L467"/>
<dbReference type="EMBL" id="FOQY01000005">
    <property type="protein sequence ID" value="SFI79376.1"/>
    <property type="molecule type" value="Genomic_DNA"/>
</dbReference>
<keyword evidence="2" id="KW-1185">Reference proteome</keyword>
<organism evidence="1 2">
    <name type="scientific">Streptosporangium canum</name>
    <dbReference type="NCBI Taxonomy" id="324952"/>
    <lineage>
        <taxon>Bacteria</taxon>
        <taxon>Bacillati</taxon>
        <taxon>Actinomycetota</taxon>
        <taxon>Actinomycetes</taxon>
        <taxon>Streptosporangiales</taxon>
        <taxon>Streptosporangiaceae</taxon>
        <taxon>Streptosporangium</taxon>
    </lineage>
</organism>
<sequence>MKLGPLDLIAELNAPEVLYSNHGLMIVCTGGRDGNLYEILPNAGATVADLQDGIAHLPQGALLRDAFNDEGEICINFWKAA</sequence>
<proteinExistence type="predicted"/>